<feature type="compositionally biased region" description="Polar residues" evidence="1">
    <location>
        <begin position="1"/>
        <end position="11"/>
    </location>
</feature>
<evidence type="ECO:0000313" key="2">
    <source>
        <dbReference type="EMBL" id="CDF37348.1"/>
    </source>
</evidence>
<feature type="compositionally biased region" description="Gly residues" evidence="1">
    <location>
        <begin position="360"/>
        <end position="372"/>
    </location>
</feature>
<accession>R7QHU6</accession>
<keyword evidence="3" id="KW-1185">Reference proteome</keyword>
<name>R7QHU6_CHOCR</name>
<dbReference type="RefSeq" id="XP_005717167.1">
    <property type="nucleotide sequence ID" value="XM_005717110.1"/>
</dbReference>
<protein>
    <submittedName>
        <fullName evidence="2">Uncharacterized protein</fullName>
    </submittedName>
</protein>
<dbReference type="OMA" id="MASKAHI"/>
<feature type="compositionally biased region" description="Basic and acidic residues" evidence="1">
    <location>
        <begin position="264"/>
        <end position="278"/>
    </location>
</feature>
<dbReference type="EMBL" id="HG001832">
    <property type="protein sequence ID" value="CDF37348.1"/>
    <property type="molecule type" value="Genomic_DNA"/>
</dbReference>
<evidence type="ECO:0000256" key="1">
    <source>
        <dbReference type="SAM" id="MobiDB-lite"/>
    </source>
</evidence>
<feature type="compositionally biased region" description="Low complexity" evidence="1">
    <location>
        <begin position="395"/>
        <end position="409"/>
    </location>
</feature>
<dbReference type="KEGG" id="ccp:CHC_T00005492001"/>
<feature type="compositionally biased region" description="Basic and acidic residues" evidence="1">
    <location>
        <begin position="305"/>
        <end position="317"/>
    </location>
</feature>
<feature type="region of interest" description="Disordered" evidence="1">
    <location>
        <begin position="264"/>
        <end position="496"/>
    </location>
</feature>
<dbReference type="Gramene" id="CDF37348">
    <property type="protein sequence ID" value="CDF37348"/>
    <property type="gene ID" value="CHC_T00005492001"/>
</dbReference>
<proteinExistence type="predicted"/>
<feature type="compositionally biased region" description="Gly residues" evidence="1">
    <location>
        <begin position="480"/>
        <end position="496"/>
    </location>
</feature>
<gene>
    <name evidence="2" type="ORF">CHC_T00005492001</name>
</gene>
<dbReference type="Proteomes" id="UP000012073">
    <property type="component" value="Unassembled WGS sequence"/>
</dbReference>
<organism evidence="2 3">
    <name type="scientific">Chondrus crispus</name>
    <name type="common">Carrageen Irish moss</name>
    <name type="synonym">Polymorpha crispa</name>
    <dbReference type="NCBI Taxonomy" id="2769"/>
    <lineage>
        <taxon>Eukaryota</taxon>
        <taxon>Rhodophyta</taxon>
        <taxon>Florideophyceae</taxon>
        <taxon>Rhodymeniophycidae</taxon>
        <taxon>Gigartinales</taxon>
        <taxon>Gigartinaceae</taxon>
        <taxon>Chondrus</taxon>
    </lineage>
</organism>
<feature type="compositionally biased region" description="Acidic residues" evidence="1">
    <location>
        <begin position="286"/>
        <end position="300"/>
    </location>
</feature>
<sequence length="496" mass="52344">MSTAQLFTPSENALLDSPFPTPLPPQPTLTAPYVDTYLAFRTRPLFRPIPTHPFAPLDLQVSSHLPPTPSPAQLLDIAVLFPPSVTAPIVAPHLSDLAKPVSRMVNSLTRALATADVVHVLDCFDVLLALALADARSIVLEALSSRRDRGAAVKKVGEWAAIARRMNSPQADARLANGLRARDMLAGLAALLVDALLGLPPPESGKHVALKLEEDRKEGDLIGKAANRRKKTGIKELDTFSGEKDLSVDADWYKRRVAAQQAREHLEQERLEEQDRAIQDGGFNLPEEDTYNDDPDEGELAGEAAMKDLLNKTHVSDSDDSDGMPDVPDAAFGGTSQSGRGYGRGRGRGSGRGRGRGRGRGGGPSGDSLRGGGRARGHGRNGVPPGFPGRGRDAGGSTPASASTAGNGSLAFVTEAESVAARQPAVERSTSASGGRGRGRGRGRGSSETQSHYGRRDWNPAGRQSVRNQRKSTSTASTGSRGGGSPRRGGGNSPRN</sequence>
<evidence type="ECO:0000313" key="3">
    <source>
        <dbReference type="Proteomes" id="UP000012073"/>
    </source>
</evidence>
<dbReference type="GeneID" id="17324883"/>
<feature type="compositionally biased region" description="Basic residues" evidence="1">
    <location>
        <begin position="343"/>
        <end position="359"/>
    </location>
</feature>
<feature type="region of interest" description="Disordered" evidence="1">
    <location>
        <begin position="1"/>
        <end position="21"/>
    </location>
</feature>
<reference evidence="3" key="1">
    <citation type="journal article" date="2013" name="Proc. Natl. Acad. Sci. U.S.A.">
        <title>Genome structure and metabolic features in the red seaweed Chondrus crispus shed light on evolution of the Archaeplastida.</title>
        <authorList>
            <person name="Collen J."/>
            <person name="Porcel B."/>
            <person name="Carre W."/>
            <person name="Ball S.G."/>
            <person name="Chaparro C."/>
            <person name="Tonon T."/>
            <person name="Barbeyron T."/>
            <person name="Michel G."/>
            <person name="Noel B."/>
            <person name="Valentin K."/>
            <person name="Elias M."/>
            <person name="Artiguenave F."/>
            <person name="Arun A."/>
            <person name="Aury J.M."/>
            <person name="Barbosa-Neto J.F."/>
            <person name="Bothwell J.H."/>
            <person name="Bouget F.Y."/>
            <person name="Brillet L."/>
            <person name="Cabello-Hurtado F."/>
            <person name="Capella-Gutierrez S."/>
            <person name="Charrier B."/>
            <person name="Cladiere L."/>
            <person name="Cock J.M."/>
            <person name="Coelho S.M."/>
            <person name="Colleoni C."/>
            <person name="Czjzek M."/>
            <person name="Da Silva C."/>
            <person name="Delage L."/>
            <person name="Denoeud F."/>
            <person name="Deschamps P."/>
            <person name="Dittami S.M."/>
            <person name="Gabaldon T."/>
            <person name="Gachon C.M."/>
            <person name="Groisillier A."/>
            <person name="Herve C."/>
            <person name="Jabbari K."/>
            <person name="Katinka M."/>
            <person name="Kloareg B."/>
            <person name="Kowalczyk N."/>
            <person name="Labadie K."/>
            <person name="Leblanc C."/>
            <person name="Lopez P.J."/>
            <person name="McLachlan D.H."/>
            <person name="Meslet-Cladiere L."/>
            <person name="Moustafa A."/>
            <person name="Nehr Z."/>
            <person name="Nyvall Collen P."/>
            <person name="Panaud O."/>
            <person name="Partensky F."/>
            <person name="Poulain J."/>
            <person name="Rensing S.A."/>
            <person name="Rousvoal S."/>
            <person name="Samson G."/>
            <person name="Symeonidi A."/>
            <person name="Weissenbach J."/>
            <person name="Zambounis A."/>
            <person name="Wincker P."/>
            <person name="Boyen C."/>
        </authorList>
    </citation>
    <scope>NUCLEOTIDE SEQUENCE [LARGE SCALE GENOMIC DNA]</scope>
    <source>
        <strain evidence="3">cv. Stackhouse</strain>
    </source>
</reference>
<dbReference type="AlphaFoldDB" id="R7QHU6"/>